<dbReference type="AlphaFoldDB" id="A0A941D0D8"/>
<feature type="transmembrane region" description="Helical" evidence="5">
    <location>
        <begin position="7"/>
        <end position="28"/>
    </location>
</feature>
<dbReference type="InterPro" id="IPR023352">
    <property type="entry name" value="MAPEG-like_dom_sf"/>
</dbReference>
<evidence type="ECO:0000313" key="6">
    <source>
        <dbReference type="EMBL" id="MBR7619617.1"/>
    </source>
</evidence>
<evidence type="ECO:0000256" key="4">
    <source>
        <dbReference type="ARBA" id="ARBA00023136"/>
    </source>
</evidence>
<protein>
    <submittedName>
        <fullName evidence="6">MAPEG family protein</fullName>
    </submittedName>
</protein>
<name>A0A941D0D8_9CAUL</name>
<feature type="transmembrane region" description="Helical" evidence="5">
    <location>
        <begin position="115"/>
        <end position="133"/>
    </location>
</feature>
<comment type="caution">
    <text evidence="6">The sequence shown here is derived from an EMBL/GenBank/DDBJ whole genome shotgun (WGS) entry which is preliminary data.</text>
</comment>
<accession>A0A941D0D8</accession>
<evidence type="ECO:0000256" key="2">
    <source>
        <dbReference type="ARBA" id="ARBA00022692"/>
    </source>
</evidence>
<dbReference type="InterPro" id="IPR001129">
    <property type="entry name" value="Membr-assoc_MAPEG"/>
</dbReference>
<dbReference type="Pfam" id="PF01124">
    <property type="entry name" value="MAPEG"/>
    <property type="match status" value="1"/>
</dbReference>
<evidence type="ECO:0000313" key="7">
    <source>
        <dbReference type="Proteomes" id="UP000622580"/>
    </source>
</evidence>
<dbReference type="EMBL" id="JAGSGD010000001">
    <property type="protein sequence ID" value="MBR7619617.1"/>
    <property type="molecule type" value="Genomic_DNA"/>
</dbReference>
<dbReference type="Gene3D" id="1.20.120.550">
    <property type="entry name" value="Membrane associated eicosanoid/glutathione metabolism-like domain"/>
    <property type="match status" value="1"/>
</dbReference>
<evidence type="ECO:0000256" key="1">
    <source>
        <dbReference type="ARBA" id="ARBA00004370"/>
    </source>
</evidence>
<dbReference type="PANTHER" id="PTHR35371">
    <property type="entry name" value="INNER MEMBRANE PROTEIN"/>
    <property type="match status" value="1"/>
</dbReference>
<organism evidence="6 7">
    <name type="scientific">Phenylobacterium glaciei</name>
    <dbReference type="NCBI Taxonomy" id="2803784"/>
    <lineage>
        <taxon>Bacteria</taxon>
        <taxon>Pseudomonadati</taxon>
        <taxon>Pseudomonadota</taxon>
        <taxon>Alphaproteobacteria</taxon>
        <taxon>Caulobacterales</taxon>
        <taxon>Caulobacteraceae</taxon>
        <taxon>Phenylobacterium</taxon>
    </lineage>
</organism>
<dbReference type="Proteomes" id="UP000622580">
    <property type="component" value="Unassembled WGS sequence"/>
</dbReference>
<proteinExistence type="predicted"/>
<dbReference type="GO" id="GO:0016020">
    <property type="term" value="C:membrane"/>
    <property type="evidence" value="ECO:0007669"/>
    <property type="project" value="UniProtKB-SubCell"/>
</dbReference>
<gene>
    <name evidence="6" type="ORF">JKL49_09480</name>
</gene>
<dbReference type="RefSeq" id="WP_215339960.1">
    <property type="nucleotide sequence ID" value="NZ_JAGSGD010000001.1"/>
</dbReference>
<keyword evidence="4 5" id="KW-0472">Membrane</keyword>
<evidence type="ECO:0000256" key="3">
    <source>
        <dbReference type="ARBA" id="ARBA00022989"/>
    </source>
</evidence>
<evidence type="ECO:0000256" key="5">
    <source>
        <dbReference type="SAM" id="Phobius"/>
    </source>
</evidence>
<reference evidence="6" key="1">
    <citation type="submission" date="2021-04" db="EMBL/GenBank/DDBJ databases">
        <title>Draft genome assembly of strain Phenylobacterium sp. 20VBR1 using MiniION and Illumina platforms.</title>
        <authorList>
            <person name="Thomas F.A."/>
            <person name="Krishnan K.P."/>
            <person name="Sinha R.K."/>
        </authorList>
    </citation>
    <scope>NUCLEOTIDE SEQUENCE</scope>
    <source>
        <strain evidence="6">20VBR1</strain>
    </source>
</reference>
<feature type="transmembrane region" description="Helical" evidence="5">
    <location>
        <begin position="63"/>
        <end position="81"/>
    </location>
</feature>
<dbReference type="PANTHER" id="PTHR35371:SF1">
    <property type="entry name" value="BLR7753 PROTEIN"/>
    <property type="match status" value="1"/>
</dbReference>
<comment type="subcellular location">
    <subcellularLocation>
        <location evidence="1">Membrane</location>
    </subcellularLocation>
</comment>
<keyword evidence="2 5" id="KW-0812">Transmembrane</keyword>
<keyword evidence="7" id="KW-1185">Reference proteome</keyword>
<keyword evidence="3 5" id="KW-1133">Transmembrane helix</keyword>
<sequence>MSAAPELLLIGAAIIVGILQLLWATAAARMHPEQDLKWAAGPRDEHRVLTGVSGRLDRAYRNFQETFPFFVAATFAAYLVAKTGELTLWGGLLYVGARILYVPLYAAGITGLRTLVWFVSMIGVGMIVAAIFLA</sequence>
<dbReference type="SUPFAM" id="SSF161084">
    <property type="entry name" value="MAPEG domain-like"/>
    <property type="match status" value="1"/>
</dbReference>
<feature type="transmembrane region" description="Helical" evidence="5">
    <location>
        <begin position="88"/>
        <end position="109"/>
    </location>
</feature>